<dbReference type="PANTHER" id="PTHR28533">
    <property type="entry name" value="PROTEIN PBN1"/>
    <property type="match status" value="1"/>
</dbReference>
<evidence type="ECO:0000313" key="12">
    <source>
        <dbReference type="EMBL" id="CAG8454950.1"/>
    </source>
</evidence>
<comment type="function">
    <text evidence="11">Required for proper folding and/or the stability of a subset of proteins in the endoplasmic reticulum. Component of glycosylphosphatidylinositol-mannosyltransferase 1 which transfers the first of the 4 mannoses in the GPI-anchor precursors during GPI-anchor biosynthesis. Probably acts by stabilizing the mannosyltransferase GPI14.</text>
</comment>
<evidence type="ECO:0000256" key="7">
    <source>
        <dbReference type="ARBA" id="ARBA00022824"/>
    </source>
</evidence>
<keyword evidence="7 11" id="KW-0256">Endoplasmic reticulum</keyword>
<evidence type="ECO:0000256" key="4">
    <source>
        <dbReference type="ARBA" id="ARBA00020410"/>
    </source>
</evidence>
<evidence type="ECO:0000256" key="2">
    <source>
        <dbReference type="ARBA" id="ARBA00004687"/>
    </source>
</evidence>
<dbReference type="GO" id="GO:0006506">
    <property type="term" value="P:GPI anchor biosynthetic process"/>
    <property type="evidence" value="ECO:0007669"/>
    <property type="project" value="UniProtKB-KW"/>
</dbReference>
<evidence type="ECO:0000256" key="1">
    <source>
        <dbReference type="ARBA" id="ARBA00004643"/>
    </source>
</evidence>
<reference evidence="12" key="1">
    <citation type="submission" date="2021-06" db="EMBL/GenBank/DDBJ databases">
        <authorList>
            <person name="Kallberg Y."/>
            <person name="Tangrot J."/>
            <person name="Rosling A."/>
        </authorList>
    </citation>
    <scope>NUCLEOTIDE SEQUENCE</scope>
    <source>
        <strain evidence="12">MT106</strain>
    </source>
</reference>
<dbReference type="Pfam" id="PF08320">
    <property type="entry name" value="PIG-X"/>
    <property type="match status" value="1"/>
</dbReference>
<dbReference type="GO" id="GO:0000030">
    <property type="term" value="F:mannosyltransferase activity"/>
    <property type="evidence" value="ECO:0007669"/>
    <property type="project" value="TreeGrafter"/>
</dbReference>
<gene>
    <name evidence="12" type="ORF">AGERDE_LOCUS1944</name>
</gene>
<keyword evidence="11" id="KW-0732">Signal</keyword>
<dbReference type="OrthoDB" id="5546453at2759"/>
<evidence type="ECO:0000256" key="9">
    <source>
        <dbReference type="ARBA" id="ARBA00023136"/>
    </source>
</evidence>
<evidence type="ECO:0000256" key="6">
    <source>
        <dbReference type="ARBA" id="ARBA00022692"/>
    </source>
</evidence>
<keyword evidence="9 11" id="KW-0472">Membrane</keyword>
<evidence type="ECO:0000256" key="5">
    <source>
        <dbReference type="ARBA" id="ARBA00022502"/>
    </source>
</evidence>
<keyword evidence="5 11" id="KW-0337">GPI-anchor biosynthesis</keyword>
<comment type="caution">
    <text evidence="12">The sequence shown here is derived from an EMBL/GenBank/DDBJ whole genome shotgun (WGS) entry which is preliminary data.</text>
</comment>
<name>A0A9N8VHC7_9GLOM</name>
<dbReference type="SMART" id="SM00780">
    <property type="entry name" value="PIG-X"/>
    <property type="match status" value="1"/>
</dbReference>
<comment type="pathway">
    <text evidence="2 11">Glycolipid biosynthesis; glycosylphosphatidylinositol-anchor biosynthesis.</text>
</comment>
<evidence type="ECO:0000256" key="10">
    <source>
        <dbReference type="ARBA" id="ARBA00023180"/>
    </source>
</evidence>
<protein>
    <recommendedName>
        <fullName evidence="4 11">Protein PBN1</fullName>
    </recommendedName>
</protein>
<dbReference type="GO" id="GO:1990529">
    <property type="term" value="C:glycosylphosphatidylinositol-mannosyltransferase I complex"/>
    <property type="evidence" value="ECO:0007669"/>
    <property type="project" value="TreeGrafter"/>
</dbReference>
<feature type="signal peptide" evidence="11">
    <location>
        <begin position="1"/>
        <end position="22"/>
    </location>
</feature>
<dbReference type="PANTHER" id="PTHR28533:SF1">
    <property type="entry name" value="PROTEIN PBN1"/>
    <property type="match status" value="1"/>
</dbReference>
<dbReference type="GO" id="GO:0005789">
    <property type="term" value="C:endoplasmic reticulum membrane"/>
    <property type="evidence" value="ECO:0007669"/>
    <property type="project" value="UniProtKB-SubCell"/>
</dbReference>
<feature type="chain" id="PRO_5040546554" description="Protein PBN1" evidence="11">
    <location>
        <begin position="23"/>
        <end position="577"/>
    </location>
</feature>
<keyword evidence="8 11" id="KW-1133">Transmembrane helix</keyword>
<evidence type="ECO:0000256" key="3">
    <source>
        <dbReference type="ARBA" id="ARBA00010345"/>
    </source>
</evidence>
<feature type="transmembrane region" description="Helical" evidence="11">
    <location>
        <begin position="543"/>
        <end position="561"/>
    </location>
</feature>
<sequence>MKYFHVYLTCLIVLLFVHGTVSTLRHRYSFFFDTDIANKKSEENNSGTETFSYWKNDTVRVKDFSGVYEWKLIVPINEFLKTLVESRILSSQAIIEEPGFWQKEWTARIQIASENLVQVPPYFITPLPGLHVGISVEKEQIVSSFDPVRNSKKSWEFVNQQNMVDICKFLDAIFGIFACDHNEQYKKLKYDTIDITKSIPISNGGESNAYLHGVDDEHQSPPSLFDFVIKYDEKLNAPIVDLRIVWWCRDRDIEISKNRNLRDLNNERVEIGLFEPPIGEDTFFGLRTVIGQGQNKILPTMVTIQSKSLHSDTFEFYSHITPPQSFHPKFHTFTTTPNKQSTKSSSCQNYIIHILPEYLFVDPYQVQEIFEKDQIGIWGETDLEKPVGTVGLKCGSIISIKEREKDVLREDDNEEKETSLGVTVVESKLPIHVRYQQPVGPGIFESRSHIPAFTAWPMVVQLCHGKNNSEENSFKESPFESTPLPISLIFPKNDTTKLKYFLPVALSQDSPRYPWSSSSRWYWPIERLNIPVGQLQQLSIVKWWSLLASTLGFVCIVWVTLQKFFDWDYFFDKNKME</sequence>
<evidence type="ECO:0000256" key="8">
    <source>
        <dbReference type="ARBA" id="ARBA00022989"/>
    </source>
</evidence>
<organism evidence="12 13">
    <name type="scientific">Ambispora gerdemannii</name>
    <dbReference type="NCBI Taxonomy" id="144530"/>
    <lineage>
        <taxon>Eukaryota</taxon>
        <taxon>Fungi</taxon>
        <taxon>Fungi incertae sedis</taxon>
        <taxon>Mucoromycota</taxon>
        <taxon>Glomeromycotina</taxon>
        <taxon>Glomeromycetes</taxon>
        <taxon>Archaeosporales</taxon>
        <taxon>Ambisporaceae</taxon>
        <taxon>Ambispora</taxon>
    </lineage>
</organism>
<accession>A0A9N8VHC7</accession>
<keyword evidence="10" id="KW-0325">Glycoprotein</keyword>
<dbReference type="InterPro" id="IPR013233">
    <property type="entry name" value="PIG-X/PBN1"/>
</dbReference>
<keyword evidence="13" id="KW-1185">Reference proteome</keyword>
<dbReference type="EMBL" id="CAJVPL010000149">
    <property type="protein sequence ID" value="CAG8454950.1"/>
    <property type="molecule type" value="Genomic_DNA"/>
</dbReference>
<evidence type="ECO:0000313" key="13">
    <source>
        <dbReference type="Proteomes" id="UP000789831"/>
    </source>
</evidence>
<keyword evidence="6 11" id="KW-0812">Transmembrane</keyword>
<proteinExistence type="inferred from homology"/>
<dbReference type="InterPro" id="IPR042322">
    <property type="entry name" value="Pbn1"/>
</dbReference>
<dbReference type="AlphaFoldDB" id="A0A9N8VHC7"/>
<comment type="subcellular location">
    <subcellularLocation>
        <location evidence="11">Endoplasmic reticulum membrane</location>
        <topology evidence="11">Single-pass membrane protein</topology>
    </subcellularLocation>
    <subcellularLocation>
        <location evidence="1">Endoplasmic reticulum membrane</location>
        <topology evidence="1">Single-pass type III membrane protein</topology>
    </subcellularLocation>
</comment>
<evidence type="ECO:0000256" key="11">
    <source>
        <dbReference type="RuleBase" id="RU366056"/>
    </source>
</evidence>
<comment type="similarity">
    <text evidence="3 11">Belongs to the PIGX family.</text>
</comment>
<dbReference type="Proteomes" id="UP000789831">
    <property type="component" value="Unassembled WGS sequence"/>
</dbReference>